<keyword evidence="4" id="KW-1185">Reference proteome</keyword>
<evidence type="ECO:0000256" key="1">
    <source>
        <dbReference type="ARBA" id="ARBA00022679"/>
    </source>
</evidence>
<evidence type="ECO:0000313" key="3">
    <source>
        <dbReference type="EMBL" id="RQY82355.1"/>
    </source>
</evidence>
<keyword evidence="3" id="KW-0489">Methyltransferase</keyword>
<dbReference type="Gene3D" id="3.40.50.150">
    <property type="entry name" value="Vaccinia Virus protein VP39"/>
    <property type="match status" value="1"/>
</dbReference>
<name>A0ABX9YEI3_9BURK</name>
<protein>
    <submittedName>
        <fullName evidence="3">Class I SAM-dependent methyltransferase</fullName>
    </submittedName>
</protein>
<dbReference type="Pfam" id="PF13649">
    <property type="entry name" value="Methyltransf_25"/>
    <property type="match status" value="1"/>
</dbReference>
<dbReference type="CDD" id="cd02440">
    <property type="entry name" value="AdoMet_MTases"/>
    <property type="match status" value="1"/>
</dbReference>
<dbReference type="RefSeq" id="WP_081063031.1">
    <property type="nucleotide sequence ID" value="NZ_LOZS01000011.1"/>
</dbReference>
<dbReference type="SUPFAM" id="SSF53335">
    <property type="entry name" value="S-adenosyl-L-methionine-dependent methyltransferases"/>
    <property type="match status" value="1"/>
</dbReference>
<evidence type="ECO:0000259" key="2">
    <source>
        <dbReference type="Pfam" id="PF13649"/>
    </source>
</evidence>
<sequence>MHACAPNSGGACDDNGTAHPVTVWPYERRISEAYRSVYVDLDAFTECIRRWRRDAARILEIECGEGAMTERLARIYPHAEIVAIDITPRIGRLYRGPAENVSFLQTTVQEMAAQRRAQFDLVILADVIHHVPTDLRKTLFAAAKTALAKDGAFIFKDWERAANLIHALCYASDRWLTGDRVRYMNVLEMCQALTSIFGQSAIAEKAHISRGVTTSPFLFMHDNPPATRNVVVASADLKTRSSPDKGRDVRMVTPVVSFLNQFASASLLKHEWLCPNMIARDATTVCRGDPRTCNCAAPSLLAAIARLRMRWLARFKTESFRAARLLIGGICRAPRRAHLETAWMAHFLHIPPYRADT</sequence>
<gene>
    <name evidence="3" type="ORF">DF017_32010</name>
</gene>
<reference evidence="3 4" key="1">
    <citation type="submission" date="2018-08" db="EMBL/GenBank/DDBJ databases">
        <title>Comparative analysis of Burkholderia isolates from Puerto Rico.</title>
        <authorList>
            <person name="Hall C."/>
            <person name="Sahl J."/>
            <person name="Wagner D."/>
        </authorList>
    </citation>
    <scope>NUCLEOTIDE SEQUENCE [LARGE SCALE GENOMIC DNA]</scope>
    <source>
        <strain evidence="3 4">Bp8966</strain>
    </source>
</reference>
<dbReference type="Proteomes" id="UP000281098">
    <property type="component" value="Unassembled WGS sequence"/>
</dbReference>
<dbReference type="GO" id="GO:0008168">
    <property type="term" value="F:methyltransferase activity"/>
    <property type="evidence" value="ECO:0007669"/>
    <property type="project" value="UniProtKB-KW"/>
</dbReference>
<organism evidence="3 4">
    <name type="scientific">Burkholderia stagnalis</name>
    <dbReference type="NCBI Taxonomy" id="1503054"/>
    <lineage>
        <taxon>Bacteria</taxon>
        <taxon>Pseudomonadati</taxon>
        <taxon>Pseudomonadota</taxon>
        <taxon>Betaproteobacteria</taxon>
        <taxon>Burkholderiales</taxon>
        <taxon>Burkholderiaceae</taxon>
        <taxon>Burkholderia</taxon>
        <taxon>Burkholderia cepacia complex</taxon>
    </lineage>
</organism>
<accession>A0ABX9YEI3</accession>
<dbReference type="GO" id="GO:0032259">
    <property type="term" value="P:methylation"/>
    <property type="evidence" value="ECO:0007669"/>
    <property type="project" value="UniProtKB-KW"/>
</dbReference>
<proteinExistence type="predicted"/>
<dbReference type="EMBL" id="QTPM01000064">
    <property type="protein sequence ID" value="RQY82355.1"/>
    <property type="molecule type" value="Genomic_DNA"/>
</dbReference>
<keyword evidence="1" id="KW-0808">Transferase</keyword>
<comment type="caution">
    <text evidence="3">The sequence shown here is derived from an EMBL/GenBank/DDBJ whole genome shotgun (WGS) entry which is preliminary data.</text>
</comment>
<dbReference type="InterPro" id="IPR041698">
    <property type="entry name" value="Methyltransf_25"/>
</dbReference>
<evidence type="ECO:0000313" key="4">
    <source>
        <dbReference type="Proteomes" id="UP000281098"/>
    </source>
</evidence>
<dbReference type="InterPro" id="IPR029063">
    <property type="entry name" value="SAM-dependent_MTases_sf"/>
</dbReference>
<feature type="domain" description="Methyltransferase" evidence="2">
    <location>
        <begin position="58"/>
        <end position="151"/>
    </location>
</feature>
<dbReference type="PANTHER" id="PTHR43861">
    <property type="entry name" value="TRANS-ACONITATE 2-METHYLTRANSFERASE-RELATED"/>
    <property type="match status" value="1"/>
</dbReference>